<keyword evidence="1" id="KW-0812">Transmembrane</keyword>
<name>A0A543HGC3_9MICO</name>
<sequence>MRFVMEFVAQLVGWALLAVSAGSLYLLATTGSAPAIGSAPLAVLVVIGSAALIWATRKSLYKKKYRGY</sequence>
<evidence type="ECO:0000313" key="3">
    <source>
        <dbReference type="Proteomes" id="UP000316747"/>
    </source>
</evidence>
<keyword evidence="3" id="KW-1185">Reference proteome</keyword>
<dbReference type="RefSeq" id="WP_141846774.1">
    <property type="nucleotide sequence ID" value="NZ_VFPM01000004.1"/>
</dbReference>
<protein>
    <submittedName>
        <fullName evidence="2">Uncharacterized protein</fullName>
    </submittedName>
</protein>
<proteinExistence type="predicted"/>
<dbReference type="AlphaFoldDB" id="A0A543HGC3"/>
<keyword evidence="1" id="KW-0472">Membrane</keyword>
<gene>
    <name evidence="2" type="ORF">FBY41_4204</name>
</gene>
<organism evidence="2 3">
    <name type="scientific">Humibacillus xanthopallidus</name>
    <dbReference type="NCBI Taxonomy" id="412689"/>
    <lineage>
        <taxon>Bacteria</taxon>
        <taxon>Bacillati</taxon>
        <taxon>Actinomycetota</taxon>
        <taxon>Actinomycetes</taxon>
        <taxon>Micrococcales</taxon>
        <taxon>Intrasporangiaceae</taxon>
        <taxon>Humibacillus</taxon>
    </lineage>
</organism>
<feature type="transmembrane region" description="Helical" evidence="1">
    <location>
        <begin position="37"/>
        <end position="56"/>
    </location>
</feature>
<reference evidence="2 3" key="1">
    <citation type="submission" date="2019-06" db="EMBL/GenBank/DDBJ databases">
        <title>Genome sequencing of plant associated microbes to promote plant fitness in Sorghum bicolor and Oryza sativa.</title>
        <authorList>
            <person name="Coleman-Derr D."/>
        </authorList>
    </citation>
    <scope>NUCLEOTIDE SEQUENCE [LARGE SCALE GENOMIC DNA]</scope>
    <source>
        <strain evidence="2 3">KV-663</strain>
    </source>
</reference>
<evidence type="ECO:0000256" key="1">
    <source>
        <dbReference type="SAM" id="Phobius"/>
    </source>
</evidence>
<evidence type="ECO:0000313" key="2">
    <source>
        <dbReference type="EMBL" id="TQM57380.1"/>
    </source>
</evidence>
<dbReference type="EMBL" id="VFPM01000004">
    <property type="protein sequence ID" value="TQM57380.1"/>
    <property type="molecule type" value="Genomic_DNA"/>
</dbReference>
<keyword evidence="1" id="KW-1133">Transmembrane helix</keyword>
<accession>A0A543HGC3</accession>
<comment type="caution">
    <text evidence="2">The sequence shown here is derived from an EMBL/GenBank/DDBJ whole genome shotgun (WGS) entry which is preliminary data.</text>
</comment>
<dbReference type="Proteomes" id="UP000316747">
    <property type="component" value="Unassembled WGS sequence"/>
</dbReference>